<reference evidence="2 3" key="1">
    <citation type="submission" date="2015-01" db="EMBL/GenBank/DDBJ databases">
        <title>The Genome Sequence of Cladophialophora immunda CBS83496.</title>
        <authorList>
            <consortium name="The Broad Institute Genomics Platform"/>
            <person name="Cuomo C."/>
            <person name="de Hoog S."/>
            <person name="Gorbushina A."/>
            <person name="Stielow B."/>
            <person name="Teixiera M."/>
            <person name="Abouelleil A."/>
            <person name="Chapman S.B."/>
            <person name="Priest M."/>
            <person name="Young S.K."/>
            <person name="Wortman J."/>
            <person name="Nusbaum C."/>
            <person name="Birren B."/>
        </authorList>
    </citation>
    <scope>NUCLEOTIDE SEQUENCE [LARGE SCALE GENOMIC DNA]</scope>
    <source>
        <strain evidence="2 3">CBS 83496</strain>
    </source>
</reference>
<protein>
    <submittedName>
        <fullName evidence="2">Uncharacterized protein</fullName>
    </submittedName>
</protein>
<dbReference type="AlphaFoldDB" id="A0A0D2CN72"/>
<dbReference type="EMBL" id="KN847041">
    <property type="protein sequence ID" value="KIW32693.1"/>
    <property type="molecule type" value="Genomic_DNA"/>
</dbReference>
<dbReference type="HOGENOM" id="CLU_966440_0_0_1"/>
<keyword evidence="3" id="KW-1185">Reference proteome</keyword>
<evidence type="ECO:0000256" key="1">
    <source>
        <dbReference type="SAM" id="MobiDB-lite"/>
    </source>
</evidence>
<dbReference type="GeneID" id="27343416"/>
<dbReference type="RefSeq" id="XP_016252909.1">
    <property type="nucleotide sequence ID" value="XM_016391007.1"/>
</dbReference>
<gene>
    <name evidence="2" type="ORF">PV07_04222</name>
</gene>
<dbReference type="OrthoDB" id="416217at2759"/>
<organism evidence="2 3">
    <name type="scientific">Cladophialophora immunda</name>
    <dbReference type="NCBI Taxonomy" id="569365"/>
    <lineage>
        <taxon>Eukaryota</taxon>
        <taxon>Fungi</taxon>
        <taxon>Dikarya</taxon>
        <taxon>Ascomycota</taxon>
        <taxon>Pezizomycotina</taxon>
        <taxon>Eurotiomycetes</taxon>
        <taxon>Chaetothyriomycetidae</taxon>
        <taxon>Chaetothyriales</taxon>
        <taxon>Herpotrichiellaceae</taxon>
        <taxon>Cladophialophora</taxon>
    </lineage>
</organism>
<evidence type="ECO:0000313" key="3">
    <source>
        <dbReference type="Proteomes" id="UP000054466"/>
    </source>
</evidence>
<dbReference type="Proteomes" id="UP000054466">
    <property type="component" value="Unassembled WGS sequence"/>
</dbReference>
<dbReference type="STRING" id="569365.A0A0D2CN72"/>
<evidence type="ECO:0000313" key="2">
    <source>
        <dbReference type="EMBL" id="KIW32693.1"/>
    </source>
</evidence>
<proteinExistence type="predicted"/>
<name>A0A0D2CN72_9EURO</name>
<accession>A0A0D2CN72</accession>
<sequence>MSAILCVAARHLNTLCPQSTKYSHESMQLMAKTVRPFRRNLSRPLTKDNCEALMGTALLVNYISWLDLGFLDGVTSAPPDSAAGVGAAKFDLSQDPLCFLSPGILQVWFQAIPVFIDHGSVFGLVVHQNPRLAIEEALAKRGEDPARFVEPLMRIWDDPRYHQTWACTAPYTGSADRGPTSYAWRLLRGLDTELRRRRRKAETGTVPGRSHKNHDRVLYSLGHAPGGHINDYLTTTIDTAGALIVREHRTPHLASPVLRISRRVSVVEQQHRTGSSSSSGRSRPRPPQ</sequence>
<feature type="region of interest" description="Disordered" evidence="1">
    <location>
        <begin position="266"/>
        <end position="288"/>
    </location>
</feature>
<dbReference type="VEuPathDB" id="FungiDB:PV07_04222"/>